<proteinExistence type="predicted"/>
<dbReference type="AlphaFoldDB" id="A0A0F9AXD8"/>
<evidence type="ECO:0000313" key="6">
    <source>
        <dbReference type="EMBL" id="KKL14120.1"/>
    </source>
</evidence>
<feature type="domain" description="4Fe-4S ferredoxin-type" evidence="5">
    <location>
        <begin position="86"/>
        <end position="113"/>
    </location>
</feature>
<gene>
    <name evidence="6" type="ORF">LCGC14_2518930</name>
</gene>
<dbReference type="GO" id="GO:0046872">
    <property type="term" value="F:metal ion binding"/>
    <property type="evidence" value="ECO:0007669"/>
    <property type="project" value="UniProtKB-KW"/>
</dbReference>
<dbReference type="Pfam" id="PF13237">
    <property type="entry name" value="Fer4_10"/>
    <property type="match status" value="1"/>
</dbReference>
<keyword evidence="3" id="KW-0408">Iron</keyword>
<dbReference type="InterPro" id="IPR050572">
    <property type="entry name" value="Fe-S_Ferredoxin"/>
</dbReference>
<dbReference type="InterPro" id="IPR037207">
    <property type="entry name" value="Nuop51_4Fe4S-bd_sf"/>
</dbReference>
<feature type="non-terminal residue" evidence="6">
    <location>
        <position position="1"/>
    </location>
</feature>
<evidence type="ECO:0000259" key="5">
    <source>
        <dbReference type="PROSITE" id="PS51379"/>
    </source>
</evidence>
<dbReference type="PANTHER" id="PTHR43687:SF1">
    <property type="entry name" value="FERREDOXIN III"/>
    <property type="match status" value="1"/>
</dbReference>
<evidence type="ECO:0000256" key="3">
    <source>
        <dbReference type="ARBA" id="ARBA00023004"/>
    </source>
</evidence>
<organism evidence="6">
    <name type="scientific">marine sediment metagenome</name>
    <dbReference type="NCBI Taxonomy" id="412755"/>
    <lineage>
        <taxon>unclassified sequences</taxon>
        <taxon>metagenomes</taxon>
        <taxon>ecological metagenomes</taxon>
    </lineage>
</organism>
<keyword evidence="4" id="KW-0411">Iron-sulfur</keyword>
<feature type="domain" description="4Fe-4S ferredoxin-type" evidence="5">
    <location>
        <begin position="56"/>
        <end position="85"/>
    </location>
</feature>
<evidence type="ECO:0000256" key="1">
    <source>
        <dbReference type="ARBA" id="ARBA00022485"/>
    </source>
</evidence>
<evidence type="ECO:0000256" key="2">
    <source>
        <dbReference type="ARBA" id="ARBA00022723"/>
    </source>
</evidence>
<protein>
    <recommendedName>
        <fullName evidence="5">4Fe-4S ferredoxin-type domain-containing protein</fullName>
    </recommendedName>
</protein>
<dbReference type="InterPro" id="IPR017896">
    <property type="entry name" value="4Fe4S_Fe-S-bd"/>
</dbReference>
<accession>A0A0F9AXD8</accession>
<dbReference type="InterPro" id="IPR017900">
    <property type="entry name" value="4Fe4S_Fe_S_CS"/>
</dbReference>
<dbReference type="GO" id="GO:0051539">
    <property type="term" value="F:4 iron, 4 sulfur cluster binding"/>
    <property type="evidence" value="ECO:0007669"/>
    <property type="project" value="UniProtKB-KW"/>
</dbReference>
<comment type="caution">
    <text evidence="6">The sequence shown here is derived from an EMBL/GenBank/DDBJ whole genome shotgun (WGS) entry which is preliminary data.</text>
</comment>
<keyword evidence="1" id="KW-0004">4Fe-4S</keyword>
<name>A0A0F9AXD8_9ZZZZ</name>
<dbReference type="Gene3D" id="1.20.1440.230">
    <property type="entry name" value="NADH-ubiquinone oxidoreductase 51kDa subunit, iron-sulphur binding domain"/>
    <property type="match status" value="1"/>
</dbReference>
<sequence>IELLEEIAEAVKDASLCALGGTAPNPVLSTLRYFRDEYDAHINEKKCPAGVCRELIHYRIDPEKCTGCLLCTKQCPAEAVCGERKQPQTIDAEKCIKCGVCLESCKFEAVLVE</sequence>
<dbReference type="Pfam" id="PF10589">
    <property type="entry name" value="NADH_4Fe-4S"/>
    <property type="match status" value="1"/>
</dbReference>
<dbReference type="PANTHER" id="PTHR43687">
    <property type="entry name" value="ADENYLYLSULFATE REDUCTASE, BETA SUBUNIT"/>
    <property type="match status" value="1"/>
</dbReference>
<dbReference type="SUPFAM" id="SSF54862">
    <property type="entry name" value="4Fe-4S ferredoxins"/>
    <property type="match status" value="1"/>
</dbReference>
<dbReference type="InterPro" id="IPR019575">
    <property type="entry name" value="Nuop51_4Fe4S-bd"/>
</dbReference>
<dbReference type="EMBL" id="LAZR01040588">
    <property type="protein sequence ID" value="KKL14120.1"/>
    <property type="molecule type" value="Genomic_DNA"/>
</dbReference>
<reference evidence="6" key="1">
    <citation type="journal article" date="2015" name="Nature">
        <title>Complex archaea that bridge the gap between prokaryotes and eukaryotes.</title>
        <authorList>
            <person name="Spang A."/>
            <person name="Saw J.H."/>
            <person name="Jorgensen S.L."/>
            <person name="Zaremba-Niedzwiedzka K."/>
            <person name="Martijn J."/>
            <person name="Lind A.E."/>
            <person name="van Eijk R."/>
            <person name="Schleper C."/>
            <person name="Guy L."/>
            <person name="Ettema T.J."/>
        </authorList>
    </citation>
    <scope>NUCLEOTIDE SEQUENCE</scope>
</reference>
<dbReference type="Gene3D" id="3.30.70.20">
    <property type="match status" value="1"/>
</dbReference>
<evidence type="ECO:0000256" key="4">
    <source>
        <dbReference type="ARBA" id="ARBA00023014"/>
    </source>
</evidence>
<keyword evidence="2" id="KW-0479">Metal-binding</keyword>
<dbReference type="PROSITE" id="PS00198">
    <property type="entry name" value="4FE4S_FER_1"/>
    <property type="match status" value="1"/>
</dbReference>
<dbReference type="PROSITE" id="PS51379">
    <property type="entry name" value="4FE4S_FER_2"/>
    <property type="match status" value="2"/>
</dbReference>